<keyword evidence="2" id="KW-0805">Transcription regulation</keyword>
<dbReference type="PANTHER" id="PTHR35807">
    <property type="entry name" value="TRANSCRIPTIONAL REGULATOR REDD-RELATED"/>
    <property type="match status" value="1"/>
</dbReference>
<evidence type="ECO:0000256" key="7">
    <source>
        <dbReference type="SAM" id="MobiDB-lite"/>
    </source>
</evidence>
<gene>
    <name evidence="9" type="ORF">H4W31_003947</name>
</gene>
<evidence type="ECO:0000256" key="3">
    <source>
        <dbReference type="ARBA" id="ARBA00023125"/>
    </source>
</evidence>
<evidence type="ECO:0000256" key="6">
    <source>
        <dbReference type="PROSITE-ProRule" id="PRU01091"/>
    </source>
</evidence>
<protein>
    <submittedName>
        <fullName evidence="9">DNA-binding SARP family transcriptional activator/tetratricopeptide (TPR) repeat protein</fullName>
    </submittedName>
</protein>
<dbReference type="GO" id="GO:0003677">
    <property type="term" value="F:DNA binding"/>
    <property type="evidence" value="ECO:0007669"/>
    <property type="project" value="UniProtKB-UniRule"/>
</dbReference>
<dbReference type="Gene3D" id="1.25.40.10">
    <property type="entry name" value="Tetratricopeptide repeat domain"/>
    <property type="match status" value="2"/>
</dbReference>
<organism evidence="9 10">
    <name type="scientific">Plantactinospora soyae</name>
    <dbReference type="NCBI Taxonomy" id="1544732"/>
    <lineage>
        <taxon>Bacteria</taxon>
        <taxon>Bacillati</taxon>
        <taxon>Actinomycetota</taxon>
        <taxon>Actinomycetes</taxon>
        <taxon>Micromonosporales</taxon>
        <taxon>Micromonosporaceae</taxon>
        <taxon>Plantactinospora</taxon>
    </lineage>
</organism>
<evidence type="ECO:0000259" key="8">
    <source>
        <dbReference type="PROSITE" id="PS51755"/>
    </source>
</evidence>
<comment type="similarity">
    <text evidence="1">Belongs to the AfsR/DnrI/RedD regulatory family.</text>
</comment>
<dbReference type="Pfam" id="PF00486">
    <property type="entry name" value="Trans_reg_C"/>
    <property type="match status" value="1"/>
</dbReference>
<dbReference type="SUPFAM" id="SSF48452">
    <property type="entry name" value="TPR-like"/>
    <property type="match status" value="2"/>
</dbReference>
<dbReference type="EMBL" id="JADBEB010000001">
    <property type="protein sequence ID" value="MBE1488309.1"/>
    <property type="molecule type" value="Genomic_DNA"/>
</dbReference>
<keyword evidence="3 6" id="KW-0238">DNA-binding</keyword>
<dbReference type="SMART" id="SM00862">
    <property type="entry name" value="Trans_reg_C"/>
    <property type="match status" value="1"/>
</dbReference>
<dbReference type="SUPFAM" id="SSF46894">
    <property type="entry name" value="C-terminal effector domain of the bipartite response regulators"/>
    <property type="match status" value="1"/>
</dbReference>
<dbReference type="Pfam" id="PF13424">
    <property type="entry name" value="TPR_12"/>
    <property type="match status" value="1"/>
</dbReference>
<dbReference type="SMART" id="SM01043">
    <property type="entry name" value="BTAD"/>
    <property type="match status" value="1"/>
</dbReference>
<evidence type="ECO:0000256" key="5">
    <source>
        <dbReference type="PROSITE-ProRule" id="PRU00339"/>
    </source>
</evidence>
<dbReference type="InterPro" id="IPR027417">
    <property type="entry name" value="P-loop_NTPase"/>
</dbReference>
<keyword evidence="10" id="KW-1185">Reference proteome</keyword>
<keyword evidence="4" id="KW-0804">Transcription</keyword>
<dbReference type="Gene3D" id="1.10.10.10">
    <property type="entry name" value="Winged helix-like DNA-binding domain superfamily/Winged helix DNA-binding domain"/>
    <property type="match status" value="1"/>
</dbReference>
<dbReference type="InterPro" id="IPR011990">
    <property type="entry name" value="TPR-like_helical_dom_sf"/>
</dbReference>
<sequence>MTVGFGLLGEVEVRVDGRRLPLGHARQRAVLVALLVDANQLVAPDQLIDRVWGDRPPDTVRNTLHSYLSRLRRTLSGAPGVDIVRRSGGYLIAVDELTVDLHRFRRLVGQARSVSDGEQALALFERAFGLWRGEALAGLDTPWGDGVREWLNQQRLEAELVHTDLALRRGRHNELLSELSARVVARPLDERAAGQLMLALYRGGRQAEALSRYEQTRLVLAEEFGADPGPALRQLHQRILSTDPALDLVPEPDVDPTPPSAGDAGPLGRSVIPRQLPAPPGLFAGRVDELVSLDDAAQDQSSSGTTVVISAIGGSGGVGKTSLALRWAHTHLDRFPDGQLYADLRGFGPGPDPVPPSLVLRGFLAALGVNPSAVPVDADAQAGLYRSLVAGRRLLIVLDNARDTGQVLPLLPGSPTCTVLVTSRLQLTGLAATYRARLITLDMLSPGESWELLAGHLGRDRLAAEPAAVGVLLDHCAGLPLALGIVAARAATGRLWPLGMLAGELADTSTRLDALDAGELTVNLRAVFSWSLQALRADAAATFGLLGLAPTEDLSLAAVASLAAEPEPRVRELLRQLELTHLVQQHEPGRYRMHDLVRLYAGEQVDRTADAPARAAALRRLVEFYLHTACAADQLLDPRRAPVPVGEPPPGCVPLPLRSRAEAMTWFDREHSHLLTVQQLAGQLGLHSQVWQFAQAMTTFHVRGNRGHDQVMVWRVTLPAAREEGNRAIQAVAHRYLGQAAEALVDDRAATAHLRWAISQARRAGDVAEQARAHRALHVTWGRRGDGRRALLHALLGLRIFRRLGIDPVEEARGLNAVGWAHAQLGQYEQAWTSCTESAAVLRSHPHPDAEADTLHSLGFIAHRTGQHTEALAHFRQALELYDGVDNARGQVDCLVSLGELYASLGRRDEARQAWGRALTLLRMQHRGGEADALQEQIARQTLPG</sequence>
<dbReference type="GO" id="GO:0006355">
    <property type="term" value="P:regulation of DNA-templated transcription"/>
    <property type="evidence" value="ECO:0007669"/>
    <property type="project" value="InterPro"/>
</dbReference>
<name>A0A927R6C8_9ACTN</name>
<dbReference type="InterPro" id="IPR019734">
    <property type="entry name" value="TPR_rpt"/>
</dbReference>
<feature type="region of interest" description="Disordered" evidence="7">
    <location>
        <begin position="249"/>
        <end position="271"/>
    </location>
</feature>
<feature type="DNA-binding region" description="OmpR/PhoB-type" evidence="6">
    <location>
        <begin position="1"/>
        <end position="94"/>
    </location>
</feature>
<dbReference type="PROSITE" id="PS51755">
    <property type="entry name" value="OMPR_PHOB"/>
    <property type="match status" value="1"/>
</dbReference>
<dbReference type="Gene3D" id="3.40.50.300">
    <property type="entry name" value="P-loop containing nucleotide triphosphate hydrolases"/>
    <property type="match status" value="1"/>
</dbReference>
<dbReference type="InterPro" id="IPR001867">
    <property type="entry name" value="OmpR/PhoB-type_DNA-bd"/>
</dbReference>
<dbReference type="InterPro" id="IPR016032">
    <property type="entry name" value="Sig_transdc_resp-reg_C-effctor"/>
</dbReference>
<reference evidence="9" key="1">
    <citation type="submission" date="2020-10" db="EMBL/GenBank/DDBJ databases">
        <title>Sequencing the genomes of 1000 actinobacteria strains.</title>
        <authorList>
            <person name="Klenk H.-P."/>
        </authorList>
    </citation>
    <scope>NUCLEOTIDE SEQUENCE</scope>
    <source>
        <strain evidence="9">DSM 46832</strain>
    </source>
</reference>
<dbReference type="Proteomes" id="UP000649753">
    <property type="component" value="Unassembled WGS sequence"/>
</dbReference>
<evidence type="ECO:0000256" key="1">
    <source>
        <dbReference type="ARBA" id="ARBA00005820"/>
    </source>
</evidence>
<evidence type="ECO:0000313" key="10">
    <source>
        <dbReference type="Proteomes" id="UP000649753"/>
    </source>
</evidence>
<evidence type="ECO:0000313" key="9">
    <source>
        <dbReference type="EMBL" id="MBE1488309.1"/>
    </source>
</evidence>
<accession>A0A927R6C8</accession>
<comment type="caution">
    <text evidence="9">The sequence shown here is derived from an EMBL/GenBank/DDBJ whole genome shotgun (WGS) entry which is preliminary data.</text>
</comment>
<dbReference type="GO" id="GO:0000160">
    <property type="term" value="P:phosphorelay signal transduction system"/>
    <property type="evidence" value="ECO:0007669"/>
    <property type="project" value="InterPro"/>
</dbReference>
<dbReference type="SMART" id="SM00028">
    <property type="entry name" value="TPR"/>
    <property type="match status" value="4"/>
</dbReference>
<proteinExistence type="inferred from homology"/>
<keyword evidence="5" id="KW-0802">TPR repeat</keyword>
<dbReference type="CDD" id="cd15831">
    <property type="entry name" value="BTAD"/>
    <property type="match status" value="1"/>
</dbReference>
<dbReference type="InterPro" id="IPR036388">
    <property type="entry name" value="WH-like_DNA-bd_sf"/>
</dbReference>
<dbReference type="Pfam" id="PF03704">
    <property type="entry name" value="BTAD"/>
    <property type="match status" value="1"/>
</dbReference>
<dbReference type="RefSeq" id="WP_192767998.1">
    <property type="nucleotide sequence ID" value="NZ_JADBEB010000001.1"/>
</dbReference>
<feature type="domain" description="OmpR/PhoB-type" evidence="8">
    <location>
        <begin position="1"/>
        <end position="94"/>
    </location>
</feature>
<dbReference type="InterPro" id="IPR051677">
    <property type="entry name" value="AfsR-DnrI-RedD_regulator"/>
</dbReference>
<evidence type="ECO:0000256" key="2">
    <source>
        <dbReference type="ARBA" id="ARBA00023015"/>
    </source>
</evidence>
<dbReference type="AlphaFoldDB" id="A0A927R6C8"/>
<dbReference type="PROSITE" id="PS50005">
    <property type="entry name" value="TPR"/>
    <property type="match status" value="1"/>
</dbReference>
<evidence type="ECO:0000256" key="4">
    <source>
        <dbReference type="ARBA" id="ARBA00023163"/>
    </source>
</evidence>
<dbReference type="PANTHER" id="PTHR35807:SF1">
    <property type="entry name" value="TRANSCRIPTIONAL REGULATOR REDD"/>
    <property type="match status" value="1"/>
</dbReference>
<dbReference type="GO" id="GO:0043531">
    <property type="term" value="F:ADP binding"/>
    <property type="evidence" value="ECO:0007669"/>
    <property type="project" value="InterPro"/>
</dbReference>
<dbReference type="PRINTS" id="PR00364">
    <property type="entry name" value="DISEASERSIST"/>
</dbReference>
<feature type="repeat" description="TPR" evidence="5">
    <location>
        <begin position="852"/>
        <end position="885"/>
    </location>
</feature>
<dbReference type="SUPFAM" id="SSF52540">
    <property type="entry name" value="P-loop containing nucleoside triphosphate hydrolases"/>
    <property type="match status" value="1"/>
</dbReference>
<dbReference type="InterPro" id="IPR005158">
    <property type="entry name" value="BTAD"/>
</dbReference>